<dbReference type="Pfam" id="PF00482">
    <property type="entry name" value="T2SSF"/>
    <property type="match status" value="2"/>
</dbReference>
<evidence type="ECO:0000256" key="7">
    <source>
        <dbReference type="ARBA" id="ARBA00022692"/>
    </source>
</evidence>
<feature type="transmembrane region" description="Helical" evidence="12">
    <location>
        <begin position="215"/>
        <end position="242"/>
    </location>
</feature>
<evidence type="ECO:0000313" key="15">
    <source>
        <dbReference type="Proteomes" id="UP000248614"/>
    </source>
</evidence>
<evidence type="ECO:0000259" key="13">
    <source>
        <dbReference type="Pfam" id="PF00482"/>
    </source>
</evidence>
<dbReference type="InterPro" id="IPR003004">
    <property type="entry name" value="GspF/PilC"/>
</dbReference>
<dbReference type="Proteomes" id="UP000248614">
    <property type="component" value="Unassembled WGS sequence"/>
</dbReference>
<dbReference type="InterPro" id="IPR018076">
    <property type="entry name" value="T2SS_GspF_dom"/>
</dbReference>
<reference evidence="14 15" key="1">
    <citation type="submission" date="2017-08" db="EMBL/GenBank/DDBJ databases">
        <title>Infants hospitalized years apart are colonized by the same room-sourced microbial strains.</title>
        <authorList>
            <person name="Brooks B."/>
            <person name="Olm M.R."/>
            <person name="Firek B.A."/>
            <person name="Baker R."/>
            <person name="Thomas B.C."/>
            <person name="Morowitz M.J."/>
            <person name="Banfield J.F."/>
        </authorList>
    </citation>
    <scope>NUCLEOTIDE SEQUENCE [LARGE SCALE GENOMIC DNA]</scope>
    <source>
        <strain evidence="14">S2_018_000_R3_110</strain>
    </source>
</reference>
<comment type="subcellular location">
    <subcellularLocation>
        <location evidence="2 11">Cell inner membrane</location>
        <topology evidence="2 11">Multi-pass membrane protein</topology>
    </subcellularLocation>
</comment>
<dbReference type="InterPro" id="IPR042094">
    <property type="entry name" value="T2SS_GspF_sf"/>
</dbReference>
<comment type="similarity">
    <text evidence="3 11">Belongs to the GSP F family.</text>
</comment>
<feature type="transmembrane region" description="Helical" evidence="12">
    <location>
        <begin position="380"/>
        <end position="400"/>
    </location>
</feature>
<evidence type="ECO:0000256" key="5">
    <source>
        <dbReference type="ARBA" id="ARBA00022475"/>
    </source>
</evidence>
<comment type="caution">
    <text evidence="14">The sequence shown here is derived from an EMBL/GenBank/DDBJ whole genome shotgun (WGS) entry which is preliminary data.</text>
</comment>
<dbReference type="PANTHER" id="PTHR30012">
    <property type="entry name" value="GENERAL SECRETION PATHWAY PROTEIN"/>
    <property type="match status" value="1"/>
</dbReference>
<dbReference type="InterPro" id="IPR001992">
    <property type="entry name" value="T2SS_GspF/T4SS_PilC_CS"/>
</dbReference>
<evidence type="ECO:0000256" key="4">
    <source>
        <dbReference type="ARBA" id="ARBA00022448"/>
    </source>
</evidence>
<protein>
    <recommendedName>
        <fullName evidence="10">General secretion pathway protein F</fullName>
    </recommendedName>
</protein>
<feature type="domain" description="Type II secretion system protein GspF" evidence="13">
    <location>
        <begin position="276"/>
        <end position="398"/>
    </location>
</feature>
<dbReference type="PANTHER" id="PTHR30012:SF0">
    <property type="entry name" value="TYPE II SECRETION SYSTEM PROTEIN F-RELATED"/>
    <property type="match status" value="1"/>
</dbReference>
<dbReference type="PRINTS" id="PR00812">
    <property type="entry name" value="BCTERIALGSPF"/>
</dbReference>
<dbReference type="AlphaFoldDB" id="A0A2W4YXV0"/>
<evidence type="ECO:0000313" key="14">
    <source>
        <dbReference type="EMBL" id="PZO74514.1"/>
    </source>
</evidence>
<evidence type="ECO:0000256" key="1">
    <source>
        <dbReference type="ARBA" id="ARBA00002684"/>
    </source>
</evidence>
<evidence type="ECO:0000256" key="11">
    <source>
        <dbReference type="RuleBase" id="RU003923"/>
    </source>
</evidence>
<feature type="transmembrane region" description="Helical" evidence="12">
    <location>
        <begin position="172"/>
        <end position="195"/>
    </location>
</feature>
<keyword evidence="5" id="KW-1003">Cell membrane</keyword>
<evidence type="ECO:0000256" key="8">
    <source>
        <dbReference type="ARBA" id="ARBA00022989"/>
    </source>
</evidence>
<keyword evidence="9 12" id="KW-0472">Membrane</keyword>
<keyword evidence="8 12" id="KW-1133">Transmembrane helix</keyword>
<proteinExistence type="inferred from homology"/>
<evidence type="ECO:0000256" key="2">
    <source>
        <dbReference type="ARBA" id="ARBA00004429"/>
    </source>
</evidence>
<dbReference type="GO" id="GO:0005886">
    <property type="term" value="C:plasma membrane"/>
    <property type="evidence" value="ECO:0007669"/>
    <property type="project" value="UniProtKB-SubCell"/>
</dbReference>
<evidence type="ECO:0000256" key="12">
    <source>
        <dbReference type="SAM" id="Phobius"/>
    </source>
</evidence>
<keyword evidence="6" id="KW-0997">Cell inner membrane</keyword>
<keyword evidence="7 11" id="KW-0812">Transmembrane</keyword>
<dbReference type="EMBL" id="QFNF01000041">
    <property type="protein sequence ID" value="PZO74514.1"/>
    <property type="molecule type" value="Genomic_DNA"/>
</dbReference>
<dbReference type="GO" id="GO:0015628">
    <property type="term" value="P:protein secretion by the type II secretion system"/>
    <property type="evidence" value="ECO:0007669"/>
    <property type="project" value="TreeGrafter"/>
</dbReference>
<dbReference type="Gene3D" id="1.20.81.30">
    <property type="entry name" value="Type II secretion system (T2SS), domain F"/>
    <property type="match status" value="2"/>
</dbReference>
<name>A0A2W4YXV0_9SPHN</name>
<evidence type="ECO:0000256" key="10">
    <source>
        <dbReference type="ARBA" id="ARBA00030750"/>
    </source>
</evidence>
<organism evidence="14 15">
    <name type="scientific">Sphingomonas hengshuiensis</name>
    <dbReference type="NCBI Taxonomy" id="1609977"/>
    <lineage>
        <taxon>Bacteria</taxon>
        <taxon>Pseudomonadati</taxon>
        <taxon>Pseudomonadota</taxon>
        <taxon>Alphaproteobacteria</taxon>
        <taxon>Sphingomonadales</taxon>
        <taxon>Sphingomonadaceae</taxon>
        <taxon>Sphingomonas</taxon>
    </lineage>
</organism>
<keyword evidence="4 11" id="KW-0813">Transport</keyword>
<dbReference type="PROSITE" id="PS00874">
    <property type="entry name" value="T2SP_F"/>
    <property type="match status" value="1"/>
</dbReference>
<sequence length="408" mass="43493">MTAYTYRAASRTGATVKGVIEASSPAAARAALRERGELPLSVEEAAERGPKLGGIQLPRLFRRGVSAKALATLTRQIATLVGSDISIEESLRIVAQQADNAAVNALLLDVRAAILDGRSFAQGLGRHPKAFPEFYRASVAAGEQSGRLSDVLNHLANFVETRQANGQKMQLALLYPALLATVSFGMMVLLMVYVVPDIVRVFVSRGAELPFLTRALIALSAFIQAFGLYVAVAALVLFLLGARWIRVPGNRLAVDRRLATRAPFHRFSRQHNAARFAGSLATLVGSAVPLVEALHAAAAVTPNRFVRDKALTVAARVREGLSLRAAMAEAEIFPSMLVAIVASGETSGRLAPALDRASGELERELDALVATLVALVEPMVLLLMGGLVLMMVLAILLPIINLNNLVTI</sequence>
<dbReference type="FunFam" id="1.20.81.30:FF:000001">
    <property type="entry name" value="Type II secretion system protein F"/>
    <property type="match status" value="2"/>
</dbReference>
<evidence type="ECO:0000256" key="9">
    <source>
        <dbReference type="ARBA" id="ARBA00023136"/>
    </source>
</evidence>
<evidence type="ECO:0000256" key="6">
    <source>
        <dbReference type="ARBA" id="ARBA00022519"/>
    </source>
</evidence>
<evidence type="ECO:0000256" key="3">
    <source>
        <dbReference type="ARBA" id="ARBA00005745"/>
    </source>
</evidence>
<feature type="domain" description="Type II secretion system protein GspF" evidence="13">
    <location>
        <begin position="74"/>
        <end position="196"/>
    </location>
</feature>
<accession>A0A2W4YXV0</accession>
<comment type="function">
    <text evidence="1">Component of the type II secretion system inner membrane complex required for the energy-dependent secretion of extracellular factors such as proteases and toxins from the periplasm.</text>
</comment>
<gene>
    <name evidence="14" type="ORF">DI632_13305</name>
</gene>